<accession>A0ABT7C9U9</accession>
<evidence type="ECO:0000313" key="2">
    <source>
        <dbReference type="EMBL" id="MDJ1371416.1"/>
    </source>
</evidence>
<sequence>MDTLRPAATPLRPAVLRLGVGSFGAVHQFRRREMMHTLHRQDPSRFAPIGVARILKRPLPPALADALFSAAQVTNVLTTLGIAHRVTGPLNAALQLWTMTYRNSWGMIFHNDNGLVLHQAVLGLSRSADALSVDALVTHLRTGAAHGETLWQGLAPQRFDRAYGGIATAMNIGTIAIYFISGIAKIRSPKGWAWASGDTLREQIAADAVRKEVFGTPAPKAAAALYNSKAQFGVLAVGTLVVELGAPLSLIDRRLGQLFALAAWGMHVGIQVVMGIKFKYNTSGVSYLPYFPVGRQLSA</sequence>
<organism evidence="2 3">
    <name type="scientific">Gulosibacter molinativorax</name>
    <dbReference type="NCBI Taxonomy" id="256821"/>
    <lineage>
        <taxon>Bacteria</taxon>
        <taxon>Bacillati</taxon>
        <taxon>Actinomycetota</taxon>
        <taxon>Actinomycetes</taxon>
        <taxon>Micrococcales</taxon>
        <taxon>Microbacteriaceae</taxon>
        <taxon>Gulosibacter</taxon>
    </lineage>
</organism>
<feature type="transmembrane region" description="Helical" evidence="1">
    <location>
        <begin position="162"/>
        <end position="180"/>
    </location>
</feature>
<proteinExistence type="predicted"/>
<name>A0ABT7C9U9_9MICO</name>
<keyword evidence="1" id="KW-0472">Membrane</keyword>
<protein>
    <recommendedName>
        <fullName evidence="4">HTTM domain-containing protein</fullName>
    </recommendedName>
</protein>
<comment type="caution">
    <text evidence="2">The sequence shown here is derived from an EMBL/GenBank/DDBJ whole genome shotgun (WGS) entry which is preliminary data.</text>
</comment>
<evidence type="ECO:0000256" key="1">
    <source>
        <dbReference type="SAM" id="Phobius"/>
    </source>
</evidence>
<keyword evidence="1" id="KW-1133">Transmembrane helix</keyword>
<dbReference type="Proteomes" id="UP001170379">
    <property type="component" value="Unassembled WGS sequence"/>
</dbReference>
<keyword evidence="3" id="KW-1185">Reference proteome</keyword>
<reference evidence="2" key="2">
    <citation type="journal article" date="2022" name="Sci. Rep.">
        <title>In silico prediction of the enzymes involved in the degradation of the herbicide molinate by Gulosibacter molinativorax ON4T.</title>
        <authorList>
            <person name="Lopes A.R."/>
            <person name="Bunin E."/>
            <person name="Viana A.T."/>
            <person name="Froufe H."/>
            <person name="Munoz-Merida A."/>
            <person name="Pinho D."/>
            <person name="Figueiredo J."/>
            <person name="Barroso C."/>
            <person name="Vaz-Moreira I."/>
            <person name="Bellanger X."/>
            <person name="Egas C."/>
            <person name="Nunes O.C."/>
        </authorList>
    </citation>
    <scope>NUCLEOTIDE SEQUENCE</scope>
    <source>
        <strain evidence="2">ON4</strain>
    </source>
</reference>
<keyword evidence="1" id="KW-0812">Transmembrane</keyword>
<feature type="transmembrane region" description="Helical" evidence="1">
    <location>
        <begin position="257"/>
        <end position="276"/>
    </location>
</feature>
<dbReference type="EMBL" id="PXVD01000012">
    <property type="protein sequence ID" value="MDJ1371416.1"/>
    <property type="molecule type" value="Genomic_DNA"/>
</dbReference>
<evidence type="ECO:0008006" key="4">
    <source>
        <dbReference type="Google" id="ProtNLM"/>
    </source>
</evidence>
<feature type="transmembrane region" description="Helical" evidence="1">
    <location>
        <begin position="232"/>
        <end position="251"/>
    </location>
</feature>
<gene>
    <name evidence="2" type="ORF">C7K25_08550</name>
</gene>
<reference evidence="2" key="1">
    <citation type="submission" date="2018-03" db="EMBL/GenBank/DDBJ databases">
        <authorList>
            <person name="Nunes O.C."/>
            <person name="Lopes A.R."/>
            <person name="Froufe H."/>
            <person name="Munoz-Merida A."/>
            <person name="Barroso C."/>
            <person name="Egas C."/>
        </authorList>
    </citation>
    <scope>NUCLEOTIDE SEQUENCE</scope>
    <source>
        <strain evidence="2">ON4</strain>
    </source>
</reference>
<evidence type="ECO:0000313" key="3">
    <source>
        <dbReference type="Proteomes" id="UP001170379"/>
    </source>
</evidence>